<keyword evidence="2" id="KW-1185">Reference proteome</keyword>
<sequence>MMFSLSKARMESTKLWRIVRRMPKGALLHAHMDAMVDFDYLFAVLLDTPGMHILADRPLTTLAALEDAAVKFRFFKAPRSEGDIWADAYVAHSPVLLTQAADAFPEGGRPGFLKWLYNRATISRTEAVEQHHGVDHVWRKFYGVNYAELRFSWELDYYRQDSEVPEADYRAMMDVLDEEVKRFQASEEGKGFWGLRTIWATIRSQGTRDIVQDTVTVAAIRRPALRATPDVPEHSKRPRQPTIAFKYHTDRQLTKKKMRLTLRIAAREKHELLVLGALGCGAFKNPPEEVAQCWSEVLDETEFRGGWWREIWFAVLDTKNEGNYNIFNRVLGGKDFGKAEDMRPSQEFEDKEAQRPASTNEDDTESQSDVTTELGPVRSQNGHGCADLSDKDEDGTEVDPFEVSFDGDDDPMCPRSMSLARKWVLVCIVGLGSFCVTCASSIYTSTYGQMRPEFGQSDIVATLGLSTFVLGIALGPLFLGPLSEFYGRRPIYLLSWTMFVVWLIPSAVARNSATMLTVRFIDGFAGSAFLSVAGGTVSDVFRRDQIQSPMTIISLSPFIGPSIGPLLGGFINYNTNWRWTYYVLIIWSFALLVAIILFAPETYHPIKLREKARRLRKETGDDRWKAPMEKSTKSIPRTVALSLLRPFQLLALEPMCLFLSLLSAVLLGVIYLFFGAFPLVFGSDYGFNLWQTGLSFLGIFVGMIAGAALNPVWRSVHGRLVRRNHGVPEPEFRLASSILGAVIVPIGLFWFAWTSFPWVHWILPIIGSGIFGCGTLLVFNGIFTFLVDTYPLYAASALAANSFLRCTFAAAFPLFGKQLYLGLGNNWASSLLAFITVALMPLPLVFFYYGKRLRQRSRFTAPK</sequence>
<protein>
    <submittedName>
        <fullName evidence="1">Uncharacterized protein</fullName>
    </submittedName>
</protein>
<organism evidence="1 2">
    <name type="scientific">Xylaria curta</name>
    <dbReference type="NCBI Taxonomy" id="42375"/>
    <lineage>
        <taxon>Eukaryota</taxon>
        <taxon>Fungi</taxon>
        <taxon>Dikarya</taxon>
        <taxon>Ascomycota</taxon>
        <taxon>Pezizomycotina</taxon>
        <taxon>Sordariomycetes</taxon>
        <taxon>Xylariomycetidae</taxon>
        <taxon>Xylariales</taxon>
        <taxon>Xylariaceae</taxon>
        <taxon>Xylaria</taxon>
    </lineage>
</organism>
<accession>A0ACC1NAL0</accession>
<name>A0ACC1NAL0_9PEZI</name>
<gene>
    <name evidence="1" type="ORF">NUW58_g8346</name>
</gene>
<dbReference type="EMBL" id="JAPDGR010002504">
    <property type="protein sequence ID" value="KAJ2975474.1"/>
    <property type="molecule type" value="Genomic_DNA"/>
</dbReference>
<proteinExistence type="predicted"/>
<evidence type="ECO:0000313" key="2">
    <source>
        <dbReference type="Proteomes" id="UP001143856"/>
    </source>
</evidence>
<dbReference type="Proteomes" id="UP001143856">
    <property type="component" value="Unassembled WGS sequence"/>
</dbReference>
<reference evidence="1" key="1">
    <citation type="submission" date="2022-10" db="EMBL/GenBank/DDBJ databases">
        <title>Genome Sequence of Xylaria curta.</title>
        <authorList>
            <person name="Buettner E."/>
        </authorList>
    </citation>
    <scope>NUCLEOTIDE SEQUENCE</scope>
    <source>
        <strain evidence="1">Babe10</strain>
    </source>
</reference>
<evidence type="ECO:0000313" key="1">
    <source>
        <dbReference type="EMBL" id="KAJ2975474.1"/>
    </source>
</evidence>
<comment type="caution">
    <text evidence="1">The sequence shown here is derived from an EMBL/GenBank/DDBJ whole genome shotgun (WGS) entry which is preliminary data.</text>
</comment>